<keyword evidence="7" id="KW-0813">Transport</keyword>
<evidence type="ECO:0000256" key="4">
    <source>
        <dbReference type="ARBA" id="ARBA00023139"/>
    </source>
</evidence>
<dbReference type="Proteomes" id="UP001549257">
    <property type="component" value="Unassembled WGS sequence"/>
</dbReference>
<sequence length="439" mass="47167">MSQPPATRRRVFAAAALTLAVIAPLAACAPGGEASDGPVELTFQTWVPNIDKAVDAFNEEHDDIHVTVEAIAAGPDGGYAKMLSAVAAGNPADVAHVGYDELATFLLNDALTDITEYAADDADKFTDWQWKTGVFNDKVYGIPQASGPVGQFYRKDVLDSLGLSAPATWDEYYEAAKVIHASDPNKYIAAFAANQAPWLMALAQQAGQPWFEAGDDSWSVAIDNPDTLRMAEFWQKLLDEDLVKVEADMSNEWYTDIKSGNVASWMSGSWAAAIISGNAPETSGLWAAAEMPQWVAGEHVSASWGGGASNVVLKGSKHPKEATEFALWMNGTPASASTLTSIGAGWPALEDKSEITALTDDPETFEFFGGQNIWDTFAVADDNVDRSWQWPPLVDTLYATLTDNVKAAVENKTPLTGAFEKTQDDMVKAMEDKGIAVAE</sequence>
<dbReference type="InterPro" id="IPR050490">
    <property type="entry name" value="Bact_solute-bd_prot1"/>
</dbReference>
<evidence type="ECO:0000313" key="7">
    <source>
        <dbReference type="EMBL" id="MET4583309.1"/>
    </source>
</evidence>
<keyword evidence="7" id="KW-0762">Sugar transport</keyword>
<keyword evidence="5" id="KW-0449">Lipoprotein</keyword>
<reference evidence="7 8" key="1">
    <citation type="submission" date="2024-06" db="EMBL/GenBank/DDBJ databases">
        <title>Sorghum-associated microbial communities from plants grown in Nebraska, USA.</title>
        <authorList>
            <person name="Schachtman D."/>
        </authorList>
    </citation>
    <scope>NUCLEOTIDE SEQUENCE [LARGE SCALE GENOMIC DNA]</scope>
    <source>
        <strain evidence="7 8">2857</strain>
    </source>
</reference>
<evidence type="ECO:0000256" key="1">
    <source>
        <dbReference type="ARBA" id="ARBA00022475"/>
    </source>
</evidence>
<evidence type="ECO:0000256" key="5">
    <source>
        <dbReference type="ARBA" id="ARBA00023288"/>
    </source>
</evidence>
<dbReference type="PROSITE" id="PS51318">
    <property type="entry name" value="TAT"/>
    <property type="match status" value="1"/>
</dbReference>
<dbReference type="Pfam" id="PF01547">
    <property type="entry name" value="SBP_bac_1"/>
    <property type="match status" value="1"/>
</dbReference>
<keyword evidence="1" id="KW-1003">Cell membrane</keyword>
<evidence type="ECO:0000256" key="2">
    <source>
        <dbReference type="ARBA" id="ARBA00022729"/>
    </source>
</evidence>
<dbReference type="Gene3D" id="3.40.190.10">
    <property type="entry name" value="Periplasmic binding protein-like II"/>
    <property type="match status" value="1"/>
</dbReference>
<gene>
    <name evidence="7" type="ORF">ABIE21_002828</name>
</gene>
<feature type="signal peptide" evidence="6">
    <location>
        <begin position="1"/>
        <end position="29"/>
    </location>
</feature>
<comment type="caution">
    <text evidence="7">The sequence shown here is derived from an EMBL/GenBank/DDBJ whole genome shotgun (WGS) entry which is preliminary data.</text>
</comment>
<dbReference type="InterPro" id="IPR006059">
    <property type="entry name" value="SBP"/>
</dbReference>
<evidence type="ECO:0000256" key="3">
    <source>
        <dbReference type="ARBA" id="ARBA00023136"/>
    </source>
</evidence>
<dbReference type="EMBL" id="JBEPSJ010000003">
    <property type="protein sequence ID" value="MET4583309.1"/>
    <property type="molecule type" value="Genomic_DNA"/>
</dbReference>
<keyword evidence="3" id="KW-0472">Membrane</keyword>
<keyword evidence="8" id="KW-1185">Reference proteome</keyword>
<dbReference type="PANTHER" id="PTHR43649">
    <property type="entry name" value="ARABINOSE-BINDING PROTEIN-RELATED"/>
    <property type="match status" value="1"/>
</dbReference>
<dbReference type="CDD" id="cd13585">
    <property type="entry name" value="PBP2_TMBP_like"/>
    <property type="match status" value="1"/>
</dbReference>
<keyword evidence="4" id="KW-0564">Palmitate</keyword>
<name>A0ABV2QQI2_9MICO</name>
<evidence type="ECO:0000256" key="6">
    <source>
        <dbReference type="SAM" id="SignalP"/>
    </source>
</evidence>
<dbReference type="SUPFAM" id="SSF53850">
    <property type="entry name" value="Periplasmic binding protein-like II"/>
    <property type="match status" value="1"/>
</dbReference>
<protein>
    <submittedName>
        <fullName evidence="7">Multiple sugar transport system substrate-binding protein</fullName>
    </submittedName>
</protein>
<feature type="chain" id="PRO_5045846954" evidence="6">
    <location>
        <begin position="30"/>
        <end position="439"/>
    </location>
</feature>
<dbReference type="InterPro" id="IPR006311">
    <property type="entry name" value="TAT_signal"/>
</dbReference>
<keyword evidence="2 6" id="KW-0732">Signal</keyword>
<proteinExistence type="predicted"/>
<accession>A0ABV2QQI2</accession>
<dbReference type="PANTHER" id="PTHR43649:SF33">
    <property type="entry name" value="POLYGALACTURONAN_RHAMNOGALACTURONAN-BINDING PROTEIN YTCQ"/>
    <property type="match status" value="1"/>
</dbReference>
<organism evidence="7 8">
    <name type="scientific">Conyzicola nivalis</name>
    <dbReference type="NCBI Taxonomy" id="1477021"/>
    <lineage>
        <taxon>Bacteria</taxon>
        <taxon>Bacillati</taxon>
        <taxon>Actinomycetota</taxon>
        <taxon>Actinomycetes</taxon>
        <taxon>Micrococcales</taxon>
        <taxon>Microbacteriaceae</taxon>
        <taxon>Conyzicola</taxon>
    </lineage>
</organism>
<dbReference type="RefSeq" id="WP_354025468.1">
    <property type="nucleotide sequence ID" value="NZ_JBEPSJ010000003.1"/>
</dbReference>
<evidence type="ECO:0000313" key="8">
    <source>
        <dbReference type="Proteomes" id="UP001549257"/>
    </source>
</evidence>